<dbReference type="KEGG" id="cuh:BJN34_32460"/>
<dbReference type="InterPro" id="IPR052342">
    <property type="entry name" value="MCH/BMMD"/>
</dbReference>
<proteinExistence type="predicted"/>
<evidence type="ECO:0000313" key="2">
    <source>
        <dbReference type="Proteomes" id="UP000189627"/>
    </source>
</evidence>
<evidence type="ECO:0000313" key="1">
    <source>
        <dbReference type="EMBL" id="AQV98592.1"/>
    </source>
</evidence>
<accession>A0A1U9V0Z1</accession>
<dbReference type="Proteomes" id="UP000189627">
    <property type="component" value="Chromosome 2"/>
</dbReference>
<protein>
    <submittedName>
        <fullName evidence="1">Acyl dehydratase</fullName>
    </submittedName>
</protein>
<dbReference type="AlphaFoldDB" id="A0A1U9V0Z1"/>
<sequence length="159" mass="17687">MIILNTGFFWDDLELGMRFRSRSRTVTEADLVNFVNLSWLNEELFTNVSDRAHMAIRGRVVPAALLYACAEGLVTPAMQGTGLAFLNASLDVSAPTFVGDTIHVQCEVIEHRATSRPGRGLVRTRNAVVNQHDQTVLTYAPLRLMRMKAETNVAIQAQE</sequence>
<gene>
    <name evidence="1" type="ORF">BJN34_32460</name>
</gene>
<dbReference type="PANTHER" id="PTHR43664">
    <property type="entry name" value="MONOAMINE OXIDASE-RELATED"/>
    <property type="match status" value="1"/>
</dbReference>
<dbReference type="PANTHER" id="PTHR43664:SF1">
    <property type="entry name" value="BETA-METHYLMALYL-COA DEHYDRATASE"/>
    <property type="match status" value="1"/>
</dbReference>
<organism evidence="1 2">
    <name type="scientific">Cupriavidus necator</name>
    <name type="common">Alcaligenes eutrophus</name>
    <name type="synonym">Ralstonia eutropha</name>
    <dbReference type="NCBI Taxonomy" id="106590"/>
    <lineage>
        <taxon>Bacteria</taxon>
        <taxon>Pseudomonadati</taxon>
        <taxon>Pseudomonadota</taxon>
        <taxon>Betaproteobacteria</taxon>
        <taxon>Burkholderiales</taxon>
        <taxon>Burkholderiaceae</taxon>
        <taxon>Cupriavidus</taxon>
    </lineage>
</organism>
<dbReference type="OrthoDB" id="6703795at2"/>
<dbReference type="RefSeq" id="WP_078200844.1">
    <property type="nucleotide sequence ID" value="NZ_CP017758.1"/>
</dbReference>
<name>A0A1U9V0Z1_CUPNE</name>
<dbReference type="InterPro" id="IPR029069">
    <property type="entry name" value="HotDog_dom_sf"/>
</dbReference>
<reference evidence="2" key="1">
    <citation type="submission" date="2017-02" db="EMBL/GenBank/DDBJ databases">
        <title>Complete genome sequence of Cupriavidus necator strain NH9, a 3-chlorobenzoate degrader.</title>
        <authorList>
            <person name="Moriuchi R."/>
            <person name="Dohra H."/>
            <person name="Ogawa N."/>
        </authorList>
    </citation>
    <scope>NUCLEOTIDE SEQUENCE [LARGE SCALE GENOMIC DNA]</scope>
    <source>
        <strain evidence="2">NH9</strain>
    </source>
</reference>
<dbReference type="Gene3D" id="3.10.129.10">
    <property type="entry name" value="Hotdog Thioesterase"/>
    <property type="match status" value="1"/>
</dbReference>
<dbReference type="EMBL" id="CP017758">
    <property type="protein sequence ID" value="AQV98592.1"/>
    <property type="molecule type" value="Genomic_DNA"/>
</dbReference>
<dbReference type="SUPFAM" id="SSF54637">
    <property type="entry name" value="Thioesterase/thiol ester dehydrase-isomerase"/>
    <property type="match status" value="1"/>
</dbReference>